<name>A0A087TV09_STEMI</name>
<dbReference type="STRING" id="407821.A0A087TV09"/>
<accession>A0A087TV09</accession>
<dbReference type="Proteomes" id="UP000054359">
    <property type="component" value="Unassembled WGS sequence"/>
</dbReference>
<sequence>MQDEAPSHHTQHVFDFLDEYFSDRVIVLNYLTVTWEGIDWAYSPDLTPWDYFLWSTLDSFNAQQAGRGYCQACVEKASAYTEATELFADEFIEIINCQKLSPEQIYNIDEIGLFWQSVLRNTLETSAEKAPTGVKDSKVKVRILACANVCRKAQVCKLFIIGKCA</sequence>
<dbReference type="Gene3D" id="3.30.420.10">
    <property type="entry name" value="Ribonuclease H-like superfamily/Ribonuclease H"/>
    <property type="match status" value="1"/>
</dbReference>
<keyword evidence="2" id="KW-1185">Reference proteome</keyword>
<reference evidence="1 2" key="1">
    <citation type="submission" date="2013-11" db="EMBL/GenBank/DDBJ databases">
        <title>Genome sequencing of Stegodyphus mimosarum.</title>
        <authorList>
            <person name="Bechsgaard J."/>
        </authorList>
    </citation>
    <scope>NUCLEOTIDE SEQUENCE [LARGE SCALE GENOMIC DNA]</scope>
</reference>
<evidence type="ECO:0000313" key="1">
    <source>
        <dbReference type="EMBL" id="KFM68948.1"/>
    </source>
</evidence>
<dbReference type="OrthoDB" id="6465501at2759"/>
<evidence type="ECO:0000313" key="2">
    <source>
        <dbReference type="Proteomes" id="UP000054359"/>
    </source>
</evidence>
<dbReference type="AlphaFoldDB" id="A0A087TV09"/>
<dbReference type="InterPro" id="IPR036397">
    <property type="entry name" value="RNaseH_sf"/>
</dbReference>
<feature type="non-terminal residue" evidence="1">
    <location>
        <position position="165"/>
    </location>
</feature>
<proteinExistence type="predicted"/>
<organism evidence="1 2">
    <name type="scientific">Stegodyphus mimosarum</name>
    <name type="common">African social velvet spider</name>
    <dbReference type="NCBI Taxonomy" id="407821"/>
    <lineage>
        <taxon>Eukaryota</taxon>
        <taxon>Metazoa</taxon>
        <taxon>Ecdysozoa</taxon>
        <taxon>Arthropoda</taxon>
        <taxon>Chelicerata</taxon>
        <taxon>Arachnida</taxon>
        <taxon>Araneae</taxon>
        <taxon>Araneomorphae</taxon>
        <taxon>Entelegynae</taxon>
        <taxon>Eresoidea</taxon>
        <taxon>Eresidae</taxon>
        <taxon>Stegodyphus</taxon>
    </lineage>
</organism>
<gene>
    <name evidence="1" type="ORF">X975_00909</name>
</gene>
<dbReference type="GO" id="GO:0003676">
    <property type="term" value="F:nucleic acid binding"/>
    <property type="evidence" value="ECO:0007669"/>
    <property type="project" value="InterPro"/>
</dbReference>
<protein>
    <submittedName>
        <fullName evidence="1">Jerky protein-like protein</fullName>
    </submittedName>
</protein>
<dbReference type="EMBL" id="KK116854">
    <property type="protein sequence ID" value="KFM68948.1"/>
    <property type="molecule type" value="Genomic_DNA"/>
</dbReference>